<evidence type="ECO:0000313" key="2">
    <source>
        <dbReference type="Proteomes" id="UP000236447"/>
    </source>
</evidence>
<dbReference type="EMBL" id="CP010730">
    <property type="protein sequence ID" value="AUR01775.1"/>
    <property type="molecule type" value="Genomic_DNA"/>
</dbReference>
<organism evidence="1 2">
    <name type="scientific">Phaeobacter inhibens</name>
    <dbReference type="NCBI Taxonomy" id="221822"/>
    <lineage>
        <taxon>Bacteria</taxon>
        <taxon>Pseudomonadati</taxon>
        <taxon>Pseudomonadota</taxon>
        <taxon>Alphaproteobacteria</taxon>
        <taxon>Rhodobacterales</taxon>
        <taxon>Roseobacteraceae</taxon>
        <taxon>Phaeobacter</taxon>
    </lineage>
</organism>
<dbReference type="AlphaFoldDB" id="A0A2I7KGQ2"/>
<reference evidence="1 2" key="1">
    <citation type="journal article" date="2017" name="Front. Microbiol.">
        <title>Phaeobacter piscinae sp. nov., a species of the Roseobacter group and potential aquaculture probiont.</title>
        <authorList>
            <person name="Sonnenschein E.C."/>
            <person name="Phippen C.B.W."/>
            <person name="Nielsen K.F."/>
            <person name="Mateiu R.V."/>
            <person name="Melchiorsen J."/>
            <person name="Gram L."/>
            <person name="Overmann J."/>
            <person name="Freese H.M."/>
        </authorList>
    </citation>
    <scope>NUCLEOTIDE SEQUENCE [LARGE SCALE GENOMIC DNA]</scope>
    <source>
        <strain evidence="1 2">P88</strain>
        <plasmid evidence="2">pp88_e</plasmid>
    </source>
</reference>
<dbReference type="Proteomes" id="UP000236447">
    <property type="component" value="Plasmid pP88_e"/>
</dbReference>
<keyword evidence="1" id="KW-0614">Plasmid</keyword>
<sequence length="73" mass="8167">MNQSALTAGRLITNQQHSHTDVSSLPDKLSISIKVDGQFVEVGKRYRDRDGCLCVAWSVPPSRIEDEIIFLHS</sequence>
<protein>
    <submittedName>
        <fullName evidence="1">Uncharacterized protein</fullName>
    </submittedName>
</protein>
<accession>A0A2I7KGQ2</accession>
<reference evidence="1 2" key="2">
    <citation type="journal article" date="2017" name="Genome Biol. Evol.">
        <title>Trajectories and Drivers of Genome Evolution in Surface-Associated Marine Phaeobacter.</title>
        <authorList>
            <person name="Freese H.M."/>
            <person name="Sikorski J."/>
            <person name="Bunk B."/>
            <person name="Scheuner C."/>
            <person name="Meier-Kolthoff J.P."/>
            <person name="Sproer C."/>
            <person name="Gram L."/>
            <person name="Overmann J."/>
        </authorList>
    </citation>
    <scope>NUCLEOTIDE SEQUENCE [LARGE SCALE GENOMIC DNA]</scope>
    <source>
        <strain evidence="1 2">P88</strain>
        <plasmid evidence="2">pp88_e</plasmid>
    </source>
</reference>
<evidence type="ECO:0000313" key="1">
    <source>
        <dbReference type="EMBL" id="AUR01775.1"/>
    </source>
</evidence>
<proteinExistence type="predicted"/>
<gene>
    <name evidence="1" type="ORF">PhaeoP88_04463</name>
</gene>
<name>A0A2I7KGQ2_9RHOB</name>
<geneLocation type="plasmid" evidence="2">
    <name>pp88_e</name>
</geneLocation>